<keyword evidence="6" id="KW-1185">Reference proteome</keyword>
<dbReference type="Gramene" id="TraesJULUn03G04543520.1">
    <property type="protein sequence ID" value="TraesJULUn03G04543520.1.CDS1"/>
    <property type="gene ID" value="TraesJULUn03G04543520"/>
</dbReference>
<evidence type="ECO:0000256" key="3">
    <source>
        <dbReference type="ARBA" id="ARBA00022900"/>
    </source>
</evidence>
<dbReference type="Gramene" id="TraesNOR1B03G00190760.1">
    <property type="protein sequence ID" value="TraesNOR1B03G00190760.1.CDS1"/>
    <property type="gene ID" value="TraesNOR1B03G00190760"/>
</dbReference>
<dbReference type="Gramene" id="TraesNOR1B03G00190920.1">
    <property type="protein sequence ID" value="TraesNOR1B03G00190920.1.CDS1"/>
    <property type="gene ID" value="TraesNOR1B03G00190920"/>
</dbReference>
<dbReference type="Gramene" id="TraesJUL1B03G00186550.1">
    <property type="protein sequence ID" value="TraesJUL1B03G00186550.1.CDS1"/>
    <property type="gene ID" value="TraesJUL1B03G00186550"/>
</dbReference>
<dbReference type="Gramene" id="TraesPARA_EIv1.0_0108080.1">
    <property type="protein sequence ID" value="TraesPARA_EIv1.0_0108080.1.CDS1"/>
    <property type="gene ID" value="TraesPARA_EIv1.0_0108080"/>
</dbReference>
<dbReference type="Gramene" id="TraesSTA1B03G00187880.1">
    <property type="protein sequence ID" value="TraesSTA1B03G00187880.1.CDS1"/>
    <property type="gene ID" value="TraesSTA1B03G00187880"/>
</dbReference>
<evidence type="ECO:0000256" key="4">
    <source>
        <dbReference type="SAM" id="MobiDB-lite"/>
    </source>
</evidence>
<dbReference type="Gramene" id="TraesJUL1B03G00186510.1">
    <property type="protein sequence ID" value="TraesJUL1B03G00186510.1.CDS1"/>
    <property type="gene ID" value="TraesJUL1B03G00186510"/>
</dbReference>
<dbReference type="EnsemblPlants" id="TraesCS1B02G025600.1">
    <property type="protein sequence ID" value="TraesCS1B02G025600.1.cds1"/>
    <property type="gene ID" value="TraesCS1B02G025600"/>
</dbReference>
<dbReference type="Gramene" id="TraesWEE_scaffold_007205_01G000400.1">
    <property type="protein sequence ID" value="TraesWEE_scaffold_007205_01G000400.1"/>
    <property type="gene ID" value="TraesWEE_scaffold_007205_01G000400"/>
</dbReference>
<dbReference type="OrthoDB" id="10013825at2759"/>
<evidence type="ECO:0000313" key="5">
    <source>
        <dbReference type="EnsemblPlants" id="TraesCS1B02G025700.1.cds1"/>
    </source>
</evidence>
<dbReference type="SMR" id="A0A341P6F0"/>
<dbReference type="Gramene" id="TraesARI1B03G00190970.1">
    <property type="protein sequence ID" value="TraesARI1B03G00190970.1.CDS1"/>
    <property type="gene ID" value="TraesARI1B03G00190970"/>
</dbReference>
<dbReference type="InterPro" id="IPR000864">
    <property type="entry name" value="Prot_inh_pot1"/>
</dbReference>
<dbReference type="Gramene" id="TraesCS1B02G025700.1">
    <property type="protein sequence ID" value="TraesCS1B02G025700.1.cds1"/>
    <property type="gene ID" value="TraesCS1B02G025700"/>
</dbReference>
<dbReference type="Gramene" id="TraesJAG1B03G00189410.1">
    <property type="protein sequence ID" value="TraesJAG1B03G00189410.1.CDS1"/>
    <property type="gene ID" value="TraesJAG1B03G00189410"/>
</dbReference>
<dbReference type="EnsemblPlants" id="TraesCS1B02G025700.1">
    <property type="protein sequence ID" value="TraesCS1B02G025700.1.cds1"/>
    <property type="gene ID" value="TraesCS1B02G025700"/>
</dbReference>
<dbReference type="Gramene" id="TraesLDM1B03G00189080.1">
    <property type="protein sequence ID" value="TraesLDM1B03G00189080.1.CDS1"/>
    <property type="gene ID" value="TraesLDM1B03G00189080"/>
</dbReference>
<dbReference type="GO" id="GO:0009611">
    <property type="term" value="P:response to wounding"/>
    <property type="evidence" value="ECO:0007669"/>
    <property type="project" value="InterPro"/>
</dbReference>
<dbReference type="Gramene" id="TraesJAG1B03G00189240.1">
    <property type="protein sequence ID" value="TraesJAG1B03G00189240.1.CDS1"/>
    <property type="gene ID" value="TraesJAG1B03G00189240"/>
</dbReference>
<dbReference type="Gramene" id="TraesARI1B03G00191100.1">
    <property type="protein sequence ID" value="TraesARI1B03G00191100.1.CDS1"/>
    <property type="gene ID" value="TraesARI1B03G00191100"/>
</dbReference>
<dbReference type="InterPro" id="IPR036354">
    <property type="entry name" value="Prot_inh_pot1_sf"/>
</dbReference>
<sequence>MGRAEPVGAGGGGDETGKTSWPEVVGWSVQRAAARINGDRPDVSVTLMYSNPPWPPGHNPWRVVVISNEAGVVVKTPVIG</sequence>
<dbReference type="Gramene" id="TraesWEE_scaffold_174074_01G000200.1">
    <property type="protein sequence ID" value="TraesWEE_scaffold_174074_01G000200.1"/>
    <property type="gene ID" value="TraesWEE_scaffold_174074_01G000200"/>
</dbReference>
<dbReference type="PROSITE" id="PS00285">
    <property type="entry name" value="POTATO_INHIBITOR"/>
    <property type="match status" value="1"/>
</dbReference>
<dbReference type="Gramene" id="TraesCAD_scaffold_007083_01G000600.1">
    <property type="protein sequence ID" value="TraesCAD_scaffold_007083_01G000600.1"/>
    <property type="gene ID" value="TraesCAD_scaffold_007083_01G000600"/>
</dbReference>
<evidence type="ECO:0000256" key="1">
    <source>
        <dbReference type="ARBA" id="ARBA00008210"/>
    </source>
</evidence>
<dbReference type="Gramene" id="TraesROB_scaffold_007943_01G000600.1">
    <property type="protein sequence ID" value="TraesROB_scaffold_007943_01G000600.1"/>
    <property type="gene ID" value="TraesROB_scaffold_007943_01G000600"/>
</dbReference>
<accession>A0A341P6F0</accession>
<dbReference type="Gramene" id="TraesSTA1B03G00187770.1">
    <property type="protein sequence ID" value="TraesSTA1B03G00187770.1.CDS1"/>
    <property type="gene ID" value="TraesSTA1B03G00187770"/>
</dbReference>
<dbReference type="Gramene" id="TraesCS1B03G0050400.1">
    <property type="protein sequence ID" value="TraesCS1B03G0050400.1.CDS1"/>
    <property type="gene ID" value="TraesCS1B03G0050400"/>
</dbReference>
<dbReference type="Gramene" id="TraesCAD_scaffold_016039_01G000100.1">
    <property type="protein sequence ID" value="TraesCAD_scaffold_016039_01G000100.1"/>
    <property type="gene ID" value="TraesCAD_scaffold_016039_01G000100"/>
</dbReference>
<dbReference type="SUPFAM" id="SSF54654">
    <property type="entry name" value="CI-2 family of serine protease inhibitors"/>
    <property type="match status" value="1"/>
</dbReference>
<dbReference type="Gene3D" id="3.30.10.10">
    <property type="entry name" value="Trypsin Inhibitor V, subunit A"/>
    <property type="match status" value="1"/>
</dbReference>
<feature type="region of interest" description="Disordered" evidence="4">
    <location>
        <begin position="1"/>
        <end position="22"/>
    </location>
</feature>
<evidence type="ECO:0000256" key="2">
    <source>
        <dbReference type="ARBA" id="ARBA00022690"/>
    </source>
</evidence>
<dbReference type="Gramene" id="TraesCS1B02G025300.1">
    <property type="protein sequence ID" value="TraesCS1B02G025300.1.cds1"/>
    <property type="gene ID" value="TraesCS1B02G025300"/>
</dbReference>
<dbReference type="Gramene" id="TraesLDM1B03G00188920.1">
    <property type="protein sequence ID" value="TraesLDM1B03G00188920.1.CDS1"/>
    <property type="gene ID" value="TraesLDM1B03G00188920"/>
</dbReference>
<dbReference type="Gramene" id="TraesCS1B03G0051300.1">
    <property type="protein sequence ID" value="TraesCS1B03G0051300.1.CDS1"/>
    <property type="gene ID" value="TraesCS1B03G0051300"/>
</dbReference>
<dbReference type="Gramene" id="TraesLDM1B03G00189050.1">
    <property type="protein sequence ID" value="TraesLDM1B03G00189050.1.CDS1"/>
    <property type="gene ID" value="TraesLDM1B03G00189050"/>
</dbReference>
<evidence type="ECO:0000313" key="6">
    <source>
        <dbReference type="Proteomes" id="UP000019116"/>
    </source>
</evidence>
<dbReference type="PANTHER" id="PTHR33091">
    <property type="entry name" value="PROTEIN, PUTATIVE, EXPRESSED-RELATED"/>
    <property type="match status" value="1"/>
</dbReference>
<dbReference type="Proteomes" id="UP000019116">
    <property type="component" value="Chromosome 1B"/>
</dbReference>
<dbReference type="Gramene" id="TraesROB_scaffold_138681_01G000100.1">
    <property type="protein sequence ID" value="TraesROB_scaffold_138681_01G000100.1"/>
    <property type="gene ID" value="TraesROB_scaffold_138681_01G000100"/>
</dbReference>
<keyword evidence="3" id="KW-0722">Serine protease inhibitor</keyword>
<keyword evidence="2" id="KW-0646">Protease inhibitor</keyword>
<reference evidence="5" key="1">
    <citation type="submission" date="2018-08" db="EMBL/GenBank/DDBJ databases">
        <authorList>
            <person name="Rossello M."/>
        </authorList>
    </citation>
    <scope>NUCLEOTIDE SEQUENCE [LARGE SCALE GENOMIC DNA]</scope>
    <source>
        <strain evidence="5">cv. Chinese Spring</strain>
    </source>
</reference>
<dbReference type="Gramene" id="TraesPARA_EIv1.0_0108040.1">
    <property type="protein sequence ID" value="TraesPARA_EIv1.0_0108040.1.CDS1"/>
    <property type="gene ID" value="TraesPARA_EIv1.0_0108040"/>
</dbReference>
<reference evidence="5" key="2">
    <citation type="submission" date="2018-10" db="UniProtKB">
        <authorList>
            <consortium name="EnsemblPlants"/>
        </authorList>
    </citation>
    <scope>IDENTIFICATION</scope>
</reference>
<organism evidence="5">
    <name type="scientific">Triticum aestivum</name>
    <name type="common">Wheat</name>
    <dbReference type="NCBI Taxonomy" id="4565"/>
    <lineage>
        <taxon>Eukaryota</taxon>
        <taxon>Viridiplantae</taxon>
        <taxon>Streptophyta</taxon>
        <taxon>Embryophyta</taxon>
        <taxon>Tracheophyta</taxon>
        <taxon>Spermatophyta</taxon>
        <taxon>Magnoliopsida</taxon>
        <taxon>Liliopsida</taxon>
        <taxon>Poales</taxon>
        <taxon>Poaceae</taxon>
        <taxon>BOP clade</taxon>
        <taxon>Pooideae</taxon>
        <taxon>Triticodae</taxon>
        <taxon>Triticeae</taxon>
        <taxon>Triticinae</taxon>
        <taxon>Triticum</taxon>
    </lineage>
</organism>
<proteinExistence type="inferred from homology"/>
<dbReference type="PANTHER" id="PTHR33091:SF32">
    <property type="match status" value="1"/>
</dbReference>
<comment type="similarity">
    <text evidence="1">Belongs to the protease inhibitor I13 (potato type I serine protease inhibitor) family.</text>
</comment>
<name>A0A341P6F0_WHEAT</name>
<dbReference type="Gramene" id="TraesNOR1B03G00190880.1">
    <property type="protein sequence ID" value="TraesNOR1B03G00190880.1.CDS1"/>
    <property type="gene ID" value="TraesNOR1B03G00190880"/>
</dbReference>
<dbReference type="GO" id="GO:0004867">
    <property type="term" value="F:serine-type endopeptidase inhibitor activity"/>
    <property type="evidence" value="ECO:0007669"/>
    <property type="project" value="UniProtKB-KW"/>
</dbReference>
<dbReference type="AlphaFoldDB" id="A0A341P6F0"/>
<dbReference type="Gramene" id="TraesPARA_EIv1.0_0108000.1">
    <property type="protein sequence ID" value="TraesPARA_EIv1.0_0108000.1.CDS1"/>
    <property type="gene ID" value="TraesPARA_EIv1.0_0108000"/>
</dbReference>
<dbReference type="Gramene" id="TraesPARA_EIv1.0_0107930.1">
    <property type="protein sequence ID" value="TraesPARA_EIv1.0_0107930.1.CDS1"/>
    <property type="gene ID" value="TraesPARA_EIv1.0_0107930"/>
</dbReference>
<dbReference type="Gramene" id="TraesCS1B02G025600.1">
    <property type="protein sequence ID" value="TraesCS1B02G025600.1.cds1"/>
    <property type="gene ID" value="TraesCS1B02G025600"/>
</dbReference>
<protein>
    <submittedName>
        <fullName evidence="5">Uncharacterized protein</fullName>
    </submittedName>
</protein>
<dbReference type="Gramene" id="TraesSTA1B03G00187920.1">
    <property type="protein sequence ID" value="TraesSTA1B03G00187920.1.CDS1"/>
    <property type="gene ID" value="TraesSTA1B03G00187920"/>
</dbReference>
<dbReference type="Pfam" id="PF00280">
    <property type="entry name" value="potato_inhibit"/>
    <property type="match status" value="1"/>
</dbReference>
<dbReference type="Gramene" id="TraesJAG1B03G00189450.1">
    <property type="protein sequence ID" value="TraesJAG1B03G00189450.1.CDS1"/>
    <property type="gene ID" value="TraesJAG1B03G00189450"/>
</dbReference>
<dbReference type="Gramene" id="TraesARIUn03G04706370.1">
    <property type="protein sequence ID" value="TraesARIUn03G04706370.1.CDS1"/>
    <property type="gene ID" value="TraesARIUn03G04706370"/>
</dbReference>
<dbReference type="EnsemblPlants" id="TraesCS1B02G025300.1">
    <property type="protein sequence ID" value="TraesCS1B02G025300.1.cds1"/>
    <property type="gene ID" value="TraesCS1B02G025300"/>
</dbReference>